<evidence type="ECO:0000256" key="2">
    <source>
        <dbReference type="SAM" id="Phobius"/>
    </source>
</evidence>
<keyword evidence="2" id="KW-0812">Transmembrane</keyword>
<protein>
    <submittedName>
        <fullName evidence="3">ES1A protein</fullName>
    </submittedName>
</protein>
<proteinExistence type="evidence at transcript level"/>
<reference evidence="3" key="1">
    <citation type="journal article" date="1995" name="Plant Mol. Biol.">
        <title>GA3-regulated cDNAs from Hordeum vulgare leaves.</title>
        <authorList>
            <person name="Speulman E."/>
            <person name="Salamini F."/>
        </authorList>
    </citation>
    <scope>NUCLEOTIDE SEQUENCE</scope>
    <source>
        <tissue evidence="3">Leaves</tissue>
    </source>
</reference>
<dbReference type="PIR" id="S57787">
    <property type="entry name" value="S57787"/>
</dbReference>
<dbReference type="EMBL" id="X78884">
    <property type="protein sequence ID" value="CAA55483.1"/>
    <property type="molecule type" value="mRNA"/>
</dbReference>
<feature type="transmembrane region" description="Helical" evidence="2">
    <location>
        <begin position="40"/>
        <end position="60"/>
    </location>
</feature>
<sequence>MLRITTNEGRQGALERRAPRGLTTHHHHHHRRSYYYGGRCGLDVGLFPIVCACVGGWTGLDALL</sequence>
<name>Q40049_HORVU</name>
<organism evidence="3">
    <name type="scientific">Hordeum vulgare</name>
    <name type="common">Barley</name>
    <dbReference type="NCBI Taxonomy" id="4513"/>
    <lineage>
        <taxon>Eukaryota</taxon>
        <taxon>Viridiplantae</taxon>
        <taxon>Streptophyta</taxon>
        <taxon>Embryophyta</taxon>
        <taxon>Tracheophyta</taxon>
        <taxon>Spermatophyta</taxon>
        <taxon>Magnoliopsida</taxon>
        <taxon>Liliopsida</taxon>
        <taxon>Poales</taxon>
        <taxon>Poaceae</taxon>
        <taxon>BOP clade</taxon>
        <taxon>Pooideae</taxon>
        <taxon>Triticodae</taxon>
        <taxon>Triticeae</taxon>
        <taxon>Hordeinae</taxon>
        <taxon>Hordeum</taxon>
    </lineage>
</organism>
<feature type="region of interest" description="Disordered" evidence="1">
    <location>
        <begin position="1"/>
        <end position="28"/>
    </location>
</feature>
<evidence type="ECO:0000256" key="1">
    <source>
        <dbReference type="SAM" id="MobiDB-lite"/>
    </source>
</evidence>
<keyword evidence="2" id="KW-1133">Transmembrane helix</keyword>
<accession>Q40049</accession>
<dbReference type="AlphaFoldDB" id="Q40049"/>
<gene>
    <name evidence="3" type="primary">ES1A</name>
</gene>
<keyword evidence="2" id="KW-0472">Membrane</keyword>
<evidence type="ECO:0000313" key="3">
    <source>
        <dbReference type="EMBL" id="CAA55483.1"/>
    </source>
</evidence>